<accession>A0A1G8B930</accession>
<dbReference type="STRING" id="262004.SAMN04489796_102191"/>
<proteinExistence type="predicted"/>
<keyword evidence="1" id="KW-1133">Transmembrane helix</keyword>
<dbReference type="RefSeq" id="WP_092467071.1">
    <property type="nucleotide sequence ID" value="NZ_FNCZ01000002.1"/>
</dbReference>
<name>A0A1G8B930_9FLAO</name>
<dbReference type="Proteomes" id="UP000199492">
    <property type="component" value="Unassembled WGS sequence"/>
</dbReference>
<keyword evidence="1" id="KW-0472">Membrane</keyword>
<dbReference type="AlphaFoldDB" id="A0A1G8B930"/>
<sequence>MGGKHDIIIMVIVGIIICFQLILFYKNLNRILAFKKIISKNSNINLIELSIDEDLVSSIDADTILNNKDDFELNSTNGEYNLDKSNDENIYDEAEQIDLINQSDIEDVYDEDNDDYDELILFNKEDI</sequence>
<evidence type="ECO:0000256" key="1">
    <source>
        <dbReference type="SAM" id="Phobius"/>
    </source>
</evidence>
<keyword evidence="3" id="KW-1185">Reference proteome</keyword>
<keyword evidence="1" id="KW-0812">Transmembrane</keyword>
<gene>
    <name evidence="2" type="ORF">SAMN04489796_102191</name>
</gene>
<dbReference type="EMBL" id="FNCZ01000002">
    <property type="protein sequence ID" value="SDH29752.1"/>
    <property type="molecule type" value="Genomic_DNA"/>
</dbReference>
<evidence type="ECO:0000313" key="3">
    <source>
        <dbReference type="Proteomes" id="UP000199492"/>
    </source>
</evidence>
<feature type="transmembrane region" description="Helical" evidence="1">
    <location>
        <begin position="6"/>
        <end position="25"/>
    </location>
</feature>
<evidence type="ECO:0000313" key="2">
    <source>
        <dbReference type="EMBL" id="SDH29752.1"/>
    </source>
</evidence>
<reference evidence="3" key="1">
    <citation type="submission" date="2016-10" db="EMBL/GenBank/DDBJ databases">
        <authorList>
            <person name="Varghese N."/>
            <person name="Submissions S."/>
        </authorList>
    </citation>
    <scope>NUCLEOTIDE SEQUENCE [LARGE SCALE GENOMIC DNA]</scope>
    <source>
        <strain evidence="3">DSM 15363</strain>
    </source>
</reference>
<protein>
    <submittedName>
        <fullName evidence="2">Uncharacterized protein</fullName>
    </submittedName>
</protein>
<organism evidence="2 3">
    <name type="scientific">Winogradskyella thalassocola</name>
    <dbReference type="NCBI Taxonomy" id="262004"/>
    <lineage>
        <taxon>Bacteria</taxon>
        <taxon>Pseudomonadati</taxon>
        <taxon>Bacteroidota</taxon>
        <taxon>Flavobacteriia</taxon>
        <taxon>Flavobacteriales</taxon>
        <taxon>Flavobacteriaceae</taxon>
        <taxon>Winogradskyella</taxon>
    </lineage>
</organism>